<organism evidence="2 3">
    <name type="scientific">Indibacter alkaliphilus (strain CCUG 57479 / KCTC 22604 / LW1)</name>
    <dbReference type="NCBI Taxonomy" id="1189612"/>
    <lineage>
        <taxon>Bacteria</taxon>
        <taxon>Pseudomonadati</taxon>
        <taxon>Bacteroidota</taxon>
        <taxon>Cytophagia</taxon>
        <taxon>Cytophagales</taxon>
        <taxon>Cyclobacteriaceae</taxon>
    </lineage>
</organism>
<evidence type="ECO:0000313" key="3">
    <source>
        <dbReference type="Proteomes" id="UP000006073"/>
    </source>
</evidence>
<keyword evidence="3" id="KW-1185">Reference proteome</keyword>
<sequence length="686" mass="78203">MKKEPSVTSSPFDVKDPKLVVKEETDMLIITNINPDTKRHTKLSEVLNFLPAGIIYKAETGMGATTLELQCPRNSIIVEPLRSTAYTKALNPRNPYPAKFVGTEPNSRKGTTPEEIKKYLRETKTFKKFLVVADSLPKLLKEIPIEELSSYHLMLDESDSFQLDATFRDSMEKCLDIYKTFPSNRRSMVTATPLEFSDPELNEENSITIRYRDSESRQVTFIETNTGLEVIADQIFDHFQNAGLEPCTKMVVAINHIEDILKVIETVTEDGNPRSLEKWQIQILCGSSSKKKVAPFYDELKGGTLTKDLTFITSAYFTGVDIEEKFHLITYVRETPDVLRLSEKKLKQVSGRGRKGLLSETIVYDSSTTSGLESFDLESLLSMAQSQVEALRCIAYTYGTNPLMKSRMVDTFEKLLKIGDVGTSRLVRRHEEDKFQISYLNIDAALEFSRVLEHLYRKPNGLKDALEKSGCVIKKITRHSKTKILEESVISKAHAIDEQKNLEKLLMKLKSRETDLLDLLEKDISELERSALVLFDKFRINFEEDAFFKAVINATSKGRKGEKTKRLQMLENRIQHLIEDPSKGFLYNLLQEIPLNPERGVWYSENALVERYQRAALHAGKPLPRKGTEIDHKAIIGDIREYYDARSQKKKEGLGYYIYGRADTNNLLSAIKRYATNSFSAADFSP</sequence>
<dbReference type="EMBL" id="ALWO02000006">
    <property type="protein sequence ID" value="EPA00012.1"/>
    <property type="molecule type" value="Genomic_DNA"/>
</dbReference>
<dbReference type="STRING" id="1189612.A33Q_0180"/>
<feature type="coiled-coil region" evidence="1">
    <location>
        <begin position="492"/>
        <end position="530"/>
    </location>
</feature>
<dbReference type="AlphaFoldDB" id="S2E5V1"/>
<proteinExistence type="predicted"/>
<evidence type="ECO:0000256" key="1">
    <source>
        <dbReference type="SAM" id="Coils"/>
    </source>
</evidence>
<keyword evidence="1" id="KW-0175">Coiled coil</keyword>
<comment type="caution">
    <text evidence="2">The sequence shown here is derived from an EMBL/GenBank/DDBJ whole genome shotgun (WGS) entry which is preliminary data.</text>
</comment>
<evidence type="ECO:0000313" key="2">
    <source>
        <dbReference type="EMBL" id="EPA00012.1"/>
    </source>
</evidence>
<dbReference type="OrthoDB" id="1000127at2"/>
<dbReference type="RefSeq" id="WP_009035106.1">
    <property type="nucleotide sequence ID" value="NZ_ALWO02000006.1"/>
</dbReference>
<name>S2E5V1_INDAL</name>
<dbReference type="eggNOG" id="COG0513">
    <property type="taxonomic scope" value="Bacteria"/>
</dbReference>
<dbReference type="Proteomes" id="UP000006073">
    <property type="component" value="Unassembled WGS sequence"/>
</dbReference>
<protein>
    <submittedName>
        <fullName evidence="2">Uncharacterized protein</fullName>
    </submittedName>
</protein>
<gene>
    <name evidence="2" type="ORF">A33Q_0180</name>
</gene>
<accession>S2E5V1</accession>
<reference evidence="2 3" key="1">
    <citation type="journal article" date="2013" name="Genome Announc.">
        <title>Draft Genome Sequence of Indibacter alkaliphilus Strain LW1T, Isolated from Lonar Lake, a Haloalkaline Lake in the Buldana District of Maharashtra, India.</title>
        <authorList>
            <person name="Singh A."/>
            <person name="Kumar Jangir P."/>
            <person name="Sharma R."/>
            <person name="Singh A."/>
            <person name="Kumar Pinnaka A."/>
            <person name="Shivaji S."/>
        </authorList>
    </citation>
    <scope>NUCLEOTIDE SEQUENCE [LARGE SCALE GENOMIC DNA]</scope>
    <source>
        <strain evidence="3">CCUG 57479 / KCTC 22604 / LW1</strain>
    </source>
</reference>